<dbReference type="Pfam" id="PF07748">
    <property type="entry name" value="Glyco_hydro_38C"/>
    <property type="match status" value="1"/>
</dbReference>
<evidence type="ECO:0000256" key="4">
    <source>
        <dbReference type="ARBA" id="ARBA00023295"/>
    </source>
</evidence>
<proteinExistence type="inferred from homology"/>
<dbReference type="EMBL" id="CP034235">
    <property type="protein sequence ID" value="QGQ99394.1"/>
    <property type="molecule type" value="Genomic_DNA"/>
</dbReference>
<dbReference type="GO" id="GO:0009313">
    <property type="term" value="P:oligosaccharide catabolic process"/>
    <property type="evidence" value="ECO:0007669"/>
    <property type="project" value="TreeGrafter"/>
</dbReference>
<dbReference type="InterPro" id="IPR028995">
    <property type="entry name" value="Glyco_hydro_57/38_cen_sf"/>
</dbReference>
<evidence type="ECO:0000313" key="6">
    <source>
        <dbReference type="EMBL" id="QGQ99394.1"/>
    </source>
</evidence>
<evidence type="ECO:0000256" key="3">
    <source>
        <dbReference type="ARBA" id="ARBA00022801"/>
    </source>
</evidence>
<dbReference type="AlphaFoldDB" id="A0A6B8RUF4"/>
<accession>A0A6B8RUF4</accession>
<dbReference type="SUPFAM" id="SSF88713">
    <property type="entry name" value="Glycoside hydrolase/deacetylase"/>
    <property type="match status" value="1"/>
</dbReference>
<dbReference type="InterPro" id="IPR000602">
    <property type="entry name" value="Glyco_hydro_38_N"/>
</dbReference>
<dbReference type="PANTHER" id="PTHR46017:SF2">
    <property type="entry name" value="MANNOSYLGLYCERATE HYDROLASE"/>
    <property type="match status" value="1"/>
</dbReference>
<dbReference type="InterPro" id="IPR011682">
    <property type="entry name" value="Glyco_hydro_38_C"/>
</dbReference>
<dbReference type="Proteomes" id="UP000426246">
    <property type="component" value="Chromosome"/>
</dbReference>
<dbReference type="GO" id="GO:0004559">
    <property type="term" value="F:alpha-mannosidase activity"/>
    <property type="evidence" value="ECO:0007669"/>
    <property type="project" value="InterPro"/>
</dbReference>
<dbReference type="Gene3D" id="2.70.98.30">
    <property type="entry name" value="Golgi alpha-mannosidase II, domain 4"/>
    <property type="match status" value="1"/>
</dbReference>
<keyword evidence="4" id="KW-0326">Glycosidase</keyword>
<keyword evidence="3" id="KW-0378">Hydrolase</keyword>
<comment type="similarity">
    <text evidence="1">Belongs to the glycosyl hydrolase 38 family.</text>
</comment>
<dbReference type="KEGG" id="ppsc:EHS13_33300"/>
<feature type="domain" description="Glycoside hydrolase family 38 central" evidence="5">
    <location>
        <begin position="319"/>
        <end position="392"/>
    </location>
</feature>
<reference evidence="7" key="1">
    <citation type="submission" date="2018-11" db="EMBL/GenBank/DDBJ databases">
        <title>Complete genome sequence of Paenibacillus sp. ML311-T8.</title>
        <authorList>
            <person name="Nam Y.-D."/>
            <person name="Kang J."/>
            <person name="Chung W.-H."/>
            <person name="Park Y.S."/>
        </authorList>
    </citation>
    <scope>NUCLEOTIDE SEQUENCE [LARGE SCALE GENOMIC DNA]</scope>
    <source>
        <strain evidence="7">ML311-T8</strain>
    </source>
</reference>
<evidence type="ECO:0000313" key="7">
    <source>
        <dbReference type="Proteomes" id="UP000426246"/>
    </source>
</evidence>
<dbReference type="SMART" id="SM00872">
    <property type="entry name" value="Alpha-mann_mid"/>
    <property type="match status" value="1"/>
</dbReference>
<dbReference type="Pfam" id="PF01074">
    <property type="entry name" value="Glyco_hydro_38N"/>
    <property type="match status" value="1"/>
</dbReference>
<dbReference type="SUPFAM" id="SSF74650">
    <property type="entry name" value="Galactose mutarotase-like"/>
    <property type="match status" value="1"/>
</dbReference>
<dbReference type="InterPro" id="IPR037094">
    <property type="entry name" value="Glyco_hydro_38_cen_sf"/>
</dbReference>
<dbReference type="InterPro" id="IPR011330">
    <property type="entry name" value="Glyco_hydro/deAcase_b/a-brl"/>
</dbReference>
<sequence>MKRSKFIKGMEINSMSSEKPRIKEMHIVSHTHWDREWYQDFQTYRFRLVHLIDELLAKLDSDLAYQHFMMDGQTIVIDDYLEIRPEEKDRLLAHIKTGRIAVGPWYVMPDEFLVSGESLIRNLQIGFRKSREMGVEPMKSGYVTDIFGHNSQFPQILRGFEIDNAVLFRGFRGQADPSEIWWEAADGSRVLGLKLDEDRSYGDFYFFLRYPFLERDFVYEEDELVRRAVDMLAYKAERATTELILGLDGVDHVEIEPQLPWMLQILNASNQLDGVHFKHSKLEDYLQALRGQIGDLQVYKGQLTATGFSGVNGWTPRNVLSSRIHLKQHNQRCELLLEKWAEPWGCFASLEGLPYPGGFMRNAWELLIQNHPHDSICGCSIDQVHRDMIYRFDQSRMIAERMVKEELDYIVNHLNAEQLDGRASFTVFNAAQTSIDGVIETEIHLPQGSDAATTKKHLGGTSFRLLNAAGEDIPYQLLEVKPDRSKLWRPYRDIPRVDKVDHYRIAFKAKVGAFGYATYLLEPYEIKDPEYGEYRGKLMVAPIRLKGTMKVSGNVWDNGAVRLSIHSNGTLQIEDNLTKRTFIGLLGFEDEADIGDGWTYIAPVSNETFHSSGCQAIISVVSDGPLLTRLRVHLELLLPDGVVDKETRRSERLSKVQVITDITLRLNDPVIRCVTTIENTVRDHRLRLLFPTGLITDTFLASTPFDLVKHSVIRPDETDHYELAADIVPYNGIIAVDDGKEGIAVYTKGLYEAAVRDDGERTIALTLFRSTSKEVGTDGGDGGQMLGKLEFQYALRLFGCDNHTESDLWKEHQSFVAGLQTVNRKAGRVYHETAYRRLNNLPSNHSYLNVSTPALRVSAIKAAERCPGDYIIRVWNCTEELVSGELVFGQQLLAVRRINLDEQHQEDLPIQGKVVSIQARPKQIMTLQLTFRQ</sequence>
<dbReference type="PANTHER" id="PTHR46017">
    <property type="entry name" value="ALPHA-MANNOSIDASE 2C1"/>
    <property type="match status" value="1"/>
</dbReference>
<evidence type="ECO:0000256" key="1">
    <source>
        <dbReference type="ARBA" id="ARBA00009792"/>
    </source>
</evidence>
<evidence type="ECO:0000259" key="5">
    <source>
        <dbReference type="SMART" id="SM00872"/>
    </source>
</evidence>
<name>A0A6B8RUF4_9BACL</name>
<dbReference type="GO" id="GO:0046872">
    <property type="term" value="F:metal ion binding"/>
    <property type="evidence" value="ECO:0007669"/>
    <property type="project" value="UniProtKB-KW"/>
</dbReference>
<evidence type="ECO:0000256" key="2">
    <source>
        <dbReference type="ARBA" id="ARBA00022723"/>
    </source>
</evidence>
<gene>
    <name evidence="6" type="ORF">EHS13_33300</name>
</gene>
<dbReference type="InterPro" id="IPR041147">
    <property type="entry name" value="GH38_C"/>
</dbReference>
<dbReference type="InterPro" id="IPR011013">
    <property type="entry name" value="Gal_mutarotase_sf_dom"/>
</dbReference>
<protein>
    <recommendedName>
        <fullName evidence="5">Glycoside hydrolase family 38 central domain-containing protein</fullName>
    </recommendedName>
</protein>
<dbReference type="GO" id="GO:0006013">
    <property type="term" value="P:mannose metabolic process"/>
    <property type="evidence" value="ECO:0007669"/>
    <property type="project" value="InterPro"/>
</dbReference>
<dbReference type="InterPro" id="IPR015341">
    <property type="entry name" value="Glyco_hydro_38_cen"/>
</dbReference>
<keyword evidence="2" id="KW-0479">Metal-binding</keyword>
<dbReference type="SUPFAM" id="SSF88688">
    <property type="entry name" value="Families 57/38 glycoside transferase middle domain"/>
    <property type="match status" value="1"/>
</dbReference>
<dbReference type="GO" id="GO:0030246">
    <property type="term" value="F:carbohydrate binding"/>
    <property type="evidence" value="ECO:0007669"/>
    <property type="project" value="InterPro"/>
</dbReference>
<dbReference type="Pfam" id="PF17677">
    <property type="entry name" value="Glyco_hydro38C2"/>
    <property type="match status" value="1"/>
</dbReference>
<dbReference type="Gene3D" id="3.20.110.10">
    <property type="entry name" value="Glycoside hydrolase 38, N terminal domain"/>
    <property type="match status" value="1"/>
</dbReference>
<dbReference type="Gene3D" id="1.20.1270.50">
    <property type="entry name" value="Glycoside hydrolase family 38, central domain"/>
    <property type="match status" value="1"/>
</dbReference>
<dbReference type="Pfam" id="PF09261">
    <property type="entry name" value="Alpha-mann_mid"/>
    <property type="match status" value="1"/>
</dbReference>
<organism evidence="6 7">
    <name type="scientific">Paenibacillus psychroresistens</name>
    <dbReference type="NCBI Taxonomy" id="1778678"/>
    <lineage>
        <taxon>Bacteria</taxon>
        <taxon>Bacillati</taxon>
        <taxon>Bacillota</taxon>
        <taxon>Bacilli</taxon>
        <taxon>Bacillales</taxon>
        <taxon>Paenibacillaceae</taxon>
        <taxon>Paenibacillus</taxon>
    </lineage>
</organism>
<dbReference type="InterPro" id="IPR027291">
    <property type="entry name" value="Glyco_hydro_38_N_sf"/>
</dbReference>
<keyword evidence="7" id="KW-1185">Reference proteome</keyword>